<dbReference type="PANTHER" id="PTHR37981:SF1">
    <property type="entry name" value="SGNH HYDROLASE-TYPE ESTERASE DOMAIN-CONTAINING PROTEIN"/>
    <property type="match status" value="1"/>
</dbReference>
<dbReference type="Pfam" id="PF13472">
    <property type="entry name" value="Lipase_GDSL_2"/>
    <property type="match status" value="1"/>
</dbReference>
<sequence>MMKAAFSTLTATAFLLCGCATPYMKAVAAEKAQVTLVEENLAGQRYVAIGSSFAAGPQLPPVKPSWPARCGQSFNNYPTLVAERFGMVLIDRSCSGAVTDNVLGPWGEVPPQINSVTPDTRLVTITIGGNDLSYIGNLFSATCAFNAKIIAASGAKTKACGPVRIPTEADYVRDEAQLNEIARRIKATAPQARIVFVQYLTPVPPPGKLCADTPVSETDAAIVREIGRRLAEITGRVAQAHGTIVVEMNQSSATHTPCDKEPWMIGSPQGYDGRQGLQWHLNKAGMQATADGISSWLIKAGVRPVKPSVTVEPGLNPPGPAPTKPAPGQPIPAVPVPAPTAAPTAKPTPAPTAKPSNETKKRS</sequence>
<dbReference type="Proteomes" id="UP000024329">
    <property type="component" value="Unassembled WGS sequence"/>
</dbReference>
<reference evidence="6 7" key="1">
    <citation type="submission" date="2014-03" db="EMBL/GenBank/DDBJ databases">
        <title>Whole genome sequence of Novosphingobium resinovorum KF1.</title>
        <authorList>
            <person name="Gan H.M."/>
            <person name="Gan H.Y."/>
            <person name="Chew T.H."/>
            <person name="Savka M.A."/>
        </authorList>
    </citation>
    <scope>NUCLEOTIDE SEQUENCE [LARGE SCALE GENOMIC DNA]</scope>
    <source>
        <strain evidence="6 7">KF1</strain>
    </source>
</reference>
<feature type="disulfide bond" evidence="2">
    <location>
        <begin position="210"/>
        <end position="258"/>
    </location>
</feature>
<feature type="signal peptide" evidence="4">
    <location>
        <begin position="1"/>
        <end position="28"/>
    </location>
</feature>
<dbReference type="RefSeq" id="WP_036522660.1">
    <property type="nucleotide sequence ID" value="NZ_JFYZ01000001.1"/>
</dbReference>
<evidence type="ECO:0000256" key="4">
    <source>
        <dbReference type="SAM" id="SignalP"/>
    </source>
</evidence>
<keyword evidence="4" id="KW-0732">Signal</keyword>
<evidence type="ECO:0000313" key="7">
    <source>
        <dbReference type="Proteomes" id="UP000024329"/>
    </source>
</evidence>
<dbReference type="PANTHER" id="PTHR37981">
    <property type="entry name" value="LIPASE 2"/>
    <property type="match status" value="1"/>
</dbReference>
<keyword evidence="2" id="KW-1015">Disulfide bond</keyword>
<dbReference type="SUPFAM" id="SSF52266">
    <property type="entry name" value="SGNH hydrolase"/>
    <property type="match status" value="1"/>
</dbReference>
<comment type="caution">
    <text evidence="6">The sequence shown here is derived from an EMBL/GenBank/DDBJ whole genome shotgun (WGS) entry which is preliminary data.</text>
</comment>
<organism evidence="6 7">
    <name type="scientific">Novosphingobium resinovorum</name>
    <dbReference type="NCBI Taxonomy" id="158500"/>
    <lineage>
        <taxon>Bacteria</taxon>
        <taxon>Pseudomonadati</taxon>
        <taxon>Pseudomonadota</taxon>
        <taxon>Alphaproteobacteria</taxon>
        <taxon>Sphingomonadales</taxon>
        <taxon>Sphingomonadaceae</taxon>
        <taxon>Novosphingobium</taxon>
    </lineage>
</organism>
<proteinExistence type="predicted"/>
<feature type="active site" description="Nucleophile" evidence="1">
    <location>
        <position position="52"/>
    </location>
</feature>
<dbReference type="eggNOG" id="COG2755">
    <property type="taxonomic scope" value="Bacteria"/>
</dbReference>
<feature type="disulfide bond" evidence="2">
    <location>
        <begin position="70"/>
        <end position="94"/>
    </location>
</feature>
<feature type="region of interest" description="Disordered" evidence="3">
    <location>
        <begin position="309"/>
        <end position="363"/>
    </location>
</feature>
<dbReference type="STRING" id="158500.BES08_02115"/>
<dbReference type="CDD" id="cd01823">
    <property type="entry name" value="SEST_like"/>
    <property type="match status" value="1"/>
</dbReference>
<feature type="chain" id="PRO_5001552167" description="SGNH hydrolase-type esterase domain-containing protein" evidence="4">
    <location>
        <begin position="29"/>
        <end position="363"/>
    </location>
</feature>
<dbReference type="PROSITE" id="PS51257">
    <property type="entry name" value="PROKAR_LIPOPROTEIN"/>
    <property type="match status" value="1"/>
</dbReference>
<evidence type="ECO:0000256" key="3">
    <source>
        <dbReference type="SAM" id="MobiDB-lite"/>
    </source>
</evidence>
<dbReference type="InterPro" id="IPR037460">
    <property type="entry name" value="SEST-like"/>
</dbReference>
<dbReference type="Gene3D" id="3.40.50.1110">
    <property type="entry name" value="SGNH hydrolase"/>
    <property type="match status" value="1"/>
</dbReference>
<evidence type="ECO:0000313" key="6">
    <source>
        <dbReference type="EMBL" id="EZP84654.1"/>
    </source>
</evidence>
<evidence type="ECO:0000256" key="1">
    <source>
        <dbReference type="PIRSR" id="PIRSR637460-1"/>
    </source>
</evidence>
<accession>A0A031K600</accession>
<evidence type="ECO:0000259" key="5">
    <source>
        <dbReference type="Pfam" id="PF13472"/>
    </source>
</evidence>
<dbReference type="GO" id="GO:0006629">
    <property type="term" value="P:lipid metabolic process"/>
    <property type="evidence" value="ECO:0007669"/>
    <property type="project" value="TreeGrafter"/>
</dbReference>
<feature type="disulfide bond" evidence="2">
    <location>
        <begin position="143"/>
        <end position="160"/>
    </location>
</feature>
<feature type="active site" evidence="1">
    <location>
        <position position="280"/>
    </location>
</feature>
<dbReference type="PATRIC" id="fig|158500.4.peg.423"/>
<gene>
    <name evidence="6" type="ORF">BV97_00410</name>
</gene>
<evidence type="ECO:0000256" key="2">
    <source>
        <dbReference type="PIRSR" id="PIRSR637460-2"/>
    </source>
</evidence>
<feature type="compositionally biased region" description="Pro residues" evidence="3">
    <location>
        <begin position="315"/>
        <end position="352"/>
    </location>
</feature>
<dbReference type="EMBL" id="JFYZ01000001">
    <property type="protein sequence ID" value="EZP84654.1"/>
    <property type="molecule type" value="Genomic_DNA"/>
</dbReference>
<dbReference type="InterPro" id="IPR013830">
    <property type="entry name" value="SGNH_hydro"/>
</dbReference>
<feature type="domain" description="SGNH hydrolase-type esterase" evidence="5">
    <location>
        <begin position="48"/>
        <end position="288"/>
    </location>
</feature>
<protein>
    <recommendedName>
        <fullName evidence="5">SGNH hydrolase-type esterase domain-containing protein</fullName>
    </recommendedName>
</protein>
<dbReference type="InterPro" id="IPR036514">
    <property type="entry name" value="SGNH_hydro_sf"/>
</dbReference>
<dbReference type="AlphaFoldDB" id="A0A031K600"/>
<name>A0A031K600_9SPHN</name>
<dbReference type="GO" id="GO:0016788">
    <property type="term" value="F:hydrolase activity, acting on ester bonds"/>
    <property type="evidence" value="ECO:0007669"/>
    <property type="project" value="InterPro"/>
</dbReference>